<evidence type="ECO:0000313" key="8">
    <source>
        <dbReference type="Proteomes" id="UP000183805"/>
    </source>
</evidence>
<keyword evidence="5" id="KW-0963">Cytoplasm</keyword>
<gene>
    <name evidence="5" type="primary">coaE</name>
    <name evidence="7" type="ORF">SAMN04487854_106220</name>
</gene>
<proteinExistence type="inferred from homology"/>
<keyword evidence="8" id="KW-1185">Reference proteome</keyword>
<accession>A0ABY1GNE3</accession>
<protein>
    <recommendedName>
        <fullName evidence="5 6">Dephospho-CoA kinase</fullName>
        <ecNumber evidence="5 6">2.7.1.24</ecNumber>
    </recommendedName>
    <alternativeName>
        <fullName evidence="5">Dephosphocoenzyme A kinase</fullName>
    </alternativeName>
</protein>
<dbReference type="SUPFAM" id="SSF52540">
    <property type="entry name" value="P-loop containing nucleoside triphosphate hydrolases"/>
    <property type="match status" value="1"/>
</dbReference>
<sequence length="202" mass="22157">MANWILGLTGGIGSGKSAVSAMFEKLGITVVDADIVAREVVEPGSVGLKKIVEHFGKTILTSEGVLDRAKLRGIIFDNETEKAWLNALLHPLIRESMLKQLQQATSDYVILVAPLLFENGLEKLCNHTLLIDVPVTTQITRTSVRDNVSDAQAKKIIASQMSRADKQLKADDILDNDRALSEVAIDVKKLHQKYLTHAETIC</sequence>
<comment type="caution">
    <text evidence="7">The sequence shown here is derived from an EMBL/GenBank/DDBJ whole genome shotgun (WGS) entry which is preliminary data.</text>
</comment>
<evidence type="ECO:0000256" key="6">
    <source>
        <dbReference type="NCBIfam" id="TIGR00152"/>
    </source>
</evidence>
<dbReference type="NCBIfam" id="TIGR00152">
    <property type="entry name" value="dephospho-CoA kinase"/>
    <property type="match status" value="1"/>
</dbReference>
<dbReference type="Proteomes" id="UP000183805">
    <property type="component" value="Unassembled WGS sequence"/>
</dbReference>
<evidence type="ECO:0000256" key="5">
    <source>
        <dbReference type="HAMAP-Rule" id="MF_00376"/>
    </source>
</evidence>
<keyword evidence="4 5" id="KW-0173">Coenzyme A biosynthesis</keyword>
<dbReference type="PANTHER" id="PTHR10695:SF46">
    <property type="entry name" value="BIFUNCTIONAL COENZYME A SYNTHASE-RELATED"/>
    <property type="match status" value="1"/>
</dbReference>
<comment type="subcellular location">
    <subcellularLocation>
        <location evidence="5">Cytoplasm</location>
    </subcellularLocation>
</comment>
<name>A0ABY1GNE3_9GAMM</name>
<keyword evidence="5" id="KW-0808">Transferase</keyword>
<dbReference type="CDD" id="cd02022">
    <property type="entry name" value="DPCK"/>
    <property type="match status" value="1"/>
</dbReference>
<keyword evidence="2 5" id="KW-0547">Nucleotide-binding</keyword>
<comment type="function">
    <text evidence="5">Catalyzes the phosphorylation of the 3'-hydroxyl group of dephosphocoenzyme A to form coenzyme A.</text>
</comment>
<dbReference type="PROSITE" id="PS51219">
    <property type="entry name" value="DPCK"/>
    <property type="match status" value="1"/>
</dbReference>
<dbReference type="Pfam" id="PF01121">
    <property type="entry name" value="CoaE"/>
    <property type="match status" value="1"/>
</dbReference>
<evidence type="ECO:0000256" key="4">
    <source>
        <dbReference type="ARBA" id="ARBA00022993"/>
    </source>
</evidence>
<comment type="catalytic activity">
    <reaction evidence="5">
        <text>3'-dephospho-CoA + ATP = ADP + CoA + H(+)</text>
        <dbReference type="Rhea" id="RHEA:18245"/>
        <dbReference type="ChEBI" id="CHEBI:15378"/>
        <dbReference type="ChEBI" id="CHEBI:30616"/>
        <dbReference type="ChEBI" id="CHEBI:57287"/>
        <dbReference type="ChEBI" id="CHEBI:57328"/>
        <dbReference type="ChEBI" id="CHEBI:456216"/>
        <dbReference type="EC" id="2.7.1.24"/>
    </reaction>
</comment>
<organism evidence="7 8">
    <name type="scientific">Pseudoalteromonas lipolytica</name>
    <dbReference type="NCBI Taxonomy" id="570156"/>
    <lineage>
        <taxon>Bacteria</taxon>
        <taxon>Pseudomonadati</taxon>
        <taxon>Pseudomonadota</taxon>
        <taxon>Gammaproteobacteria</taxon>
        <taxon>Alteromonadales</taxon>
        <taxon>Pseudoalteromonadaceae</taxon>
        <taxon>Pseudoalteromonas</taxon>
    </lineage>
</organism>
<dbReference type="EMBL" id="FPAZ01000006">
    <property type="protein sequence ID" value="SFT66316.1"/>
    <property type="molecule type" value="Genomic_DNA"/>
</dbReference>
<evidence type="ECO:0000313" key="7">
    <source>
        <dbReference type="EMBL" id="SFT66316.1"/>
    </source>
</evidence>
<dbReference type="HAMAP" id="MF_00376">
    <property type="entry name" value="Dephospho_CoA_kinase"/>
    <property type="match status" value="1"/>
</dbReference>
<feature type="binding site" evidence="5">
    <location>
        <begin position="13"/>
        <end position="18"/>
    </location>
    <ligand>
        <name>ATP</name>
        <dbReference type="ChEBI" id="CHEBI:30616"/>
    </ligand>
</feature>
<dbReference type="Gene3D" id="3.40.50.300">
    <property type="entry name" value="P-loop containing nucleotide triphosphate hydrolases"/>
    <property type="match status" value="1"/>
</dbReference>
<evidence type="ECO:0000256" key="3">
    <source>
        <dbReference type="ARBA" id="ARBA00022840"/>
    </source>
</evidence>
<dbReference type="PANTHER" id="PTHR10695">
    <property type="entry name" value="DEPHOSPHO-COA KINASE-RELATED"/>
    <property type="match status" value="1"/>
</dbReference>
<dbReference type="EC" id="2.7.1.24" evidence="5 6"/>
<comment type="pathway">
    <text evidence="5">Cofactor biosynthesis; coenzyme A biosynthesis; CoA from (R)-pantothenate: step 5/5.</text>
</comment>
<evidence type="ECO:0000256" key="1">
    <source>
        <dbReference type="ARBA" id="ARBA00009018"/>
    </source>
</evidence>
<comment type="similarity">
    <text evidence="1 5">Belongs to the CoaE family.</text>
</comment>
<dbReference type="GO" id="GO:0016301">
    <property type="term" value="F:kinase activity"/>
    <property type="evidence" value="ECO:0007669"/>
    <property type="project" value="UniProtKB-KW"/>
</dbReference>
<keyword evidence="3 5" id="KW-0067">ATP-binding</keyword>
<dbReference type="InterPro" id="IPR027417">
    <property type="entry name" value="P-loop_NTPase"/>
</dbReference>
<keyword evidence="5 7" id="KW-0418">Kinase</keyword>
<dbReference type="RefSeq" id="WP_074988956.1">
    <property type="nucleotide sequence ID" value="NZ_FPAZ01000006.1"/>
</dbReference>
<evidence type="ECO:0000256" key="2">
    <source>
        <dbReference type="ARBA" id="ARBA00022741"/>
    </source>
</evidence>
<reference evidence="7 8" key="1">
    <citation type="submission" date="2016-10" db="EMBL/GenBank/DDBJ databases">
        <authorList>
            <person name="Varghese N."/>
            <person name="Submissions S."/>
        </authorList>
    </citation>
    <scope>NUCLEOTIDE SEQUENCE [LARGE SCALE GENOMIC DNA]</scope>
    <source>
        <strain evidence="7 8">CGMCC 1.8499</strain>
    </source>
</reference>
<dbReference type="InterPro" id="IPR001977">
    <property type="entry name" value="Depp_CoAkinase"/>
</dbReference>